<name>A0A370H356_9NOCA</name>
<proteinExistence type="predicted"/>
<feature type="compositionally biased region" description="Low complexity" evidence="1">
    <location>
        <begin position="58"/>
        <end position="69"/>
    </location>
</feature>
<dbReference type="OrthoDB" id="4428031at2"/>
<gene>
    <name evidence="3" type="ORF">DFR68_105122</name>
</gene>
<dbReference type="STRING" id="1210089.GCA_001613165_05612"/>
<dbReference type="AlphaFoldDB" id="A0A370H356"/>
<evidence type="ECO:0000259" key="2">
    <source>
        <dbReference type="Pfam" id="PF26526"/>
    </source>
</evidence>
<feature type="domain" description="DUF8175" evidence="2">
    <location>
        <begin position="79"/>
        <end position="280"/>
    </location>
</feature>
<dbReference type="RefSeq" id="WP_068026063.1">
    <property type="nucleotide sequence ID" value="NZ_QQAZ01000005.1"/>
</dbReference>
<dbReference type="InterPro" id="IPR058488">
    <property type="entry name" value="DUF8175"/>
</dbReference>
<comment type="caution">
    <text evidence="3">The sequence shown here is derived from an EMBL/GenBank/DDBJ whole genome shotgun (WGS) entry which is preliminary data.</text>
</comment>
<accession>A0A370H356</accession>
<feature type="region of interest" description="Disordered" evidence="1">
    <location>
        <begin position="39"/>
        <end position="115"/>
    </location>
</feature>
<evidence type="ECO:0000313" key="4">
    <source>
        <dbReference type="Proteomes" id="UP000255355"/>
    </source>
</evidence>
<keyword evidence="4" id="KW-1185">Reference proteome</keyword>
<organism evidence="3 4">
    <name type="scientific">Nocardia mexicana</name>
    <dbReference type="NCBI Taxonomy" id="279262"/>
    <lineage>
        <taxon>Bacteria</taxon>
        <taxon>Bacillati</taxon>
        <taxon>Actinomycetota</taxon>
        <taxon>Actinomycetes</taxon>
        <taxon>Mycobacteriales</taxon>
        <taxon>Nocardiaceae</taxon>
        <taxon>Nocardia</taxon>
    </lineage>
</organism>
<sequence length="281" mass="29776">MVSGRGAGSPAQLRLLGAAALVTVALAVTVTVATVRRDGSGATAGSAPVPVADTSTVAAPGAEGFGAPETDMFGRRVDIPNNPAGQQLPQDPGAQRRPDDPQWLTAAPNPAETPGVRQRVFGGPVVRFSGSDGPARVEGKAATGYAHTPQGAVLAAEQNFWRTNANPSDRGLLLQLAAMSPEYLAEYDRLLAAGKVSDRLPDKLTPLLYASDAFRVDNYTDDRAVVDIARKAREVIDGQPTWVGMRLAVVWRDGDWKLTAVDGQQLVRIDSLRSIEGWTTW</sequence>
<evidence type="ECO:0000256" key="1">
    <source>
        <dbReference type="SAM" id="MobiDB-lite"/>
    </source>
</evidence>
<reference evidence="3 4" key="1">
    <citation type="submission" date="2018-07" db="EMBL/GenBank/DDBJ databases">
        <title>Genomic Encyclopedia of Type Strains, Phase IV (KMG-IV): sequencing the most valuable type-strain genomes for metagenomic binning, comparative biology and taxonomic classification.</title>
        <authorList>
            <person name="Goeker M."/>
        </authorList>
    </citation>
    <scope>NUCLEOTIDE SEQUENCE [LARGE SCALE GENOMIC DNA]</scope>
    <source>
        <strain evidence="3 4">DSM 44952</strain>
    </source>
</reference>
<evidence type="ECO:0000313" key="3">
    <source>
        <dbReference type="EMBL" id="RDI50645.1"/>
    </source>
</evidence>
<dbReference type="Proteomes" id="UP000255355">
    <property type="component" value="Unassembled WGS sequence"/>
</dbReference>
<dbReference type="EMBL" id="QQAZ01000005">
    <property type="protein sequence ID" value="RDI50645.1"/>
    <property type="molecule type" value="Genomic_DNA"/>
</dbReference>
<protein>
    <recommendedName>
        <fullName evidence="2">DUF8175 domain-containing protein</fullName>
    </recommendedName>
</protein>
<dbReference type="Pfam" id="PF26526">
    <property type="entry name" value="DUF8175"/>
    <property type="match status" value="1"/>
</dbReference>